<proteinExistence type="predicted"/>
<protein>
    <submittedName>
        <fullName evidence="2">Uncharacterized protein</fullName>
    </submittedName>
</protein>
<dbReference type="PATRIC" id="fig|698760.3.peg.8909"/>
<evidence type="ECO:0000256" key="1">
    <source>
        <dbReference type="SAM" id="MobiDB-lite"/>
    </source>
</evidence>
<dbReference type="AlphaFoldDB" id="L7EUW2"/>
<name>L7EUW2_STRT8</name>
<organism evidence="2 3">
    <name type="scientific">Streptomyces turgidiscabies (strain Car8)</name>
    <dbReference type="NCBI Taxonomy" id="698760"/>
    <lineage>
        <taxon>Bacteria</taxon>
        <taxon>Bacillati</taxon>
        <taxon>Actinomycetota</taxon>
        <taxon>Actinomycetes</taxon>
        <taxon>Kitasatosporales</taxon>
        <taxon>Streptomycetaceae</taxon>
        <taxon>Streptomyces</taxon>
    </lineage>
</organism>
<accession>L7EUW2</accession>
<evidence type="ECO:0000313" key="3">
    <source>
        <dbReference type="Proteomes" id="UP000010931"/>
    </source>
</evidence>
<keyword evidence="3" id="KW-1185">Reference proteome</keyword>
<dbReference type="Proteomes" id="UP000010931">
    <property type="component" value="Unassembled WGS sequence"/>
</dbReference>
<reference evidence="2 3" key="1">
    <citation type="journal article" date="2011" name="Plasmid">
        <title>Streptomyces turgidiscabies Car8 contains a modular pathogenicity island that shares virulence genes with other actinobacterial plant pathogens.</title>
        <authorList>
            <person name="Huguet-Tapia J.C."/>
            <person name="Badger J.H."/>
            <person name="Loria R."/>
            <person name="Pettis G.S."/>
        </authorList>
    </citation>
    <scope>NUCLEOTIDE SEQUENCE [LARGE SCALE GENOMIC DNA]</scope>
    <source>
        <strain evidence="2 3">Car8</strain>
    </source>
</reference>
<dbReference type="EMBL" id="AEJB01000630">
    <property type="protein sequence ID" value="ELP62165.1"/>
    <property type="molecule type" value="Genomic_DNA"/>
</dbReference>
<feature type="region of interest" description="Disordered" evidence="1">
    <location>
        <begin position="1"/>
        <end position="40"/>
    </location>
</feature>
<comment type="caution">
    <text evidence="2">The sequence shown here is derived from an EMBL/GenBank/DDBJ whole genome shotgun (WGS) entry which is preliminary data.</text>
</comment>
<gene>
    <name evidence="2" type="ORF">STRTUCAR8_00212</name>
</gene>
<sequence>MALRADLGNQHFAGAIAPPPDMTRAMAHPALGGHDSPLGP</sequence>
<evidence type="ECO:0000313" key="2">
    <source>
        <dbReference type="EMBL" id="ELP62165.1"/>
    </source>
</evidence>